<dbReference type="Proteomes" id="UP000235220">
    <property type="component" value="Chromosome 5"/>
</dbReference>
<name>A0A6P9EFM6_JUGRE</name>
<gene>
    <name evidence="3" type="primary">LOC118348503</name>
</gene>
<dbReference type="PANTHER" id="PTHR11439">
    <property type="entry name" value="GAG-POL-RELATED RETROTRANSPOSON"/>
    <property type="match status" value="1"/>
</dbReference>
<sequence>MDLPPGLPNQNNKVCRLLKSLYGLKQASRQWFEKLSNSLITYGFTQGKSDCSLFIKKSATSFMALLVYVDNVLLVSDDLQQIQLLKKFLHDQFTIKDLGPLKYFLDLEIARSKTGISLCQQKYALDILQDTDPSAYRRLVGRLLYLTITRPDLAYSVQVLSQFLAKPAVSHHKAAMRVLRYLKATPGHGLFFSSSSKLHLKAFLDSDWAGCIDTRRSITGFAIFLGNSLISWKSKKQATISRYSAEAKYQALAATTCEVQWLVYALQDLQIDHQQPTTLYIDSKSVMSIATNSVQHERTKHIQIDCHLVQEKLQEKLIKLFYIPSRLQLADILTKPLGSLPFYHTLRKMNILNIHVHLEGGCWSIASHIENMELKSKEGKAKAKIDSIH</sequence>
<dbReference type="PANTHER" id="PTHR11439:SF498">
    <property type="entry name" value="DNAK FAMILY PROTEIN"/>
    <property type="match status" value="1"/>
</dbReference>
<evidence type="ECO:0000313" key="2">
    <source>
        <dbReference type="Proteomes" id="UP000235220"/>
    </source>
</evidence>
<dbReference type="Pfam" id="PF07727">
    <property type="entry name" value="RVT_2"/>
    <property type="match status" value="1"/>
</dbReference>
<keyword evidence="2" id="KW-1185">Reference proteome</keyword>
<evidence type="ECO:0000313" key="3">
    <source>
        <dbReference type="RefSeq" id="XP_035546239.1"/>
    </source>
</evidence>
<dbReference type="KEGG" id="jre:118348503"/>
<proteinExistence type="predicted"/>
<dbReference type="AlphaFoldDB" id="A0A6P9EFM6"/>
<accession>A0A6P9EFM6</accession>
<dbReference type="RefSeq" id="XP_035546239.1">
    <property type="nucleotide sequence ID" value="XM_035690346.1"/>
</dbReference>
<dbReference type="InParanoid" id="A0A6P9EFM6"/>
<organism evidence="2 3">
    <name type="scientific">Juglans regia</name>
    <name type="common">English walnut</name>
    <dbReference type="NCBI Taxonomy" id="51240"/>
    <lineage>
        <taxon>Eukaryota</taxon>
        <taxon>Viridiplantae</taxon>
        <taxon>Streptophyta</taxon>
        <taxon>Embryophyta</taxon>
        <taxon>Tracheophyta</taxon>
        <taxon>Spermatophyta</taxon>
        <taxon>Magnoliopsida</taxon>
        <taxon>eudicotyledons</taxon>
        <taxon>Gunneridae</taxon>
        <taxon>Pentapetalae</taxon>
        <taxon>rosids</taxon>
        <taxon>fabids</taxon>
        <taxon>Fagales</taxon>
        <taxon>Juglandaceae</taxon>
        <taxon>Juglans</taxon>
    </lineage>
</organism>
<evidence type="ECO:0000259" key="1">
    <source>
        <dbReference type="Pfam" id="PF07727"/>
    </source>
</evidence>
<dbReference type="InterPro" id="IPR043502">
    <property type="entry name" value="DNA/RNA_pol_sf"/>
</dbReference>
<dbReference type="InterPro" id="IPR013103">
    <property type="entry name" value="RVT_2"/>
</dbReference>
<dbReference type="SUPFAM" id="SSF56672">
    <property type="entry name" value="DNA/RNA polymerases"/>
    <property type="match status" value="1"/>
</dbReference>
<protein>
    <submittedName>
        <fullName evidence="3">Uncharacterized mitochondrial protein AtMg00810-like</fullName>
    </submittedName>
</protein>
<dbReference type="GeneID" id="118348503"/>
<dbReference type="CDD" id="cd09272">
    <property type="entry name" value="RNase_HI_RT_Ty1"/>
    <property type="match status" value="1"/>
</dbReference>
<reference evidence="3" key="1">
    <citation type="submission" date="2025-08" db="UniProtKB">
        <authorList>
            <consortium name="RefSeq"/>
        </authorList>
    </citation>
    <scope>IDENTIFICATION</scope>
    <source>
        <tissue evidence="3">Leaves</tissue>
    </source>
</reference>
<feature type="domain" description="Reverse transcriptase Ty1/copia-type" evidence="1">
    <location>
        <begin position="4"/>
        <end position="131"/>
    </location>
</feature>
<dbReference type="OrthoDB" id="414945at2759"/>